<keyword evidence="5" id="KW-0067">ATP-binding</keyword>
<name>A0A2H1K7Q9_BRELN</name>
<dbReference type="GO" id="GO:0005524">
    <property type="term" value="F:ATP binding"/>
    <property type="evidence" value="ECO:0007669"/>
    <property type="project" value="UniProtKB-KW"/>
</dbReference>
<dbReference type="CDD" id="cd04166">
    <property type="entry name" value="CysN_ATPS"/>
    <property type="match status" value="1"/>
</dbReference>
<dbReference type="PRINTS" id="PR00315">
    <property type="entry name" value="ELONGATNFCT"/>
</dbReference>
<evidence type="ECO:0000313" key="8">
    <source>
        <dbReference type="EMBL" id="SMX95716.1"/>
    </source>
</evidence>
<accession>A0A2H1K7Q9</accession>
<sequence length="465" mass="49088">MTTTTDATATTTEATATLDTTTKTLLRFATAGSVDDGKSTLVGRLLHEAKAILADQLAAVTATSRERGFLGGEFDFALLTDGLRAEREQGITIDVAYRYFASDRRSFILADCPGHVQYTRNMVTGASTADAVVVLIDARTGATEQTRRHLTVVSRLGIRHVIIAVNKIDLVDYDQAAIETVGNDIKTLADEIGLETPHLIPISALAGDNIATTSDNTPWYSGPALLELLETLPSADEDTADLEAFRLDVQTVLRPQGGLAPGLDPEEFRDYRAVAGQITAGRVSLGDEIEIHPAGLTTRVTGIDTASGPLETASAPLSVALRLADDVDTARGSVIAAAGTLPTPRRELRAEVFPFTAEGLRTGDRVLIKTGTTTVKGIVTIEAKRNLETSGLEDAEVLAGNDIGLARVKLSAELPVPDFRDHGTAGAFVVIDPQTGNTLAAGIHTPEAAHSAEATRTAESTEDQS</sequence>
<dbReference type="InterPro" id="IPR031157">
    <property type="entry name" value="G_TR_CS"/>
</dbReference>
<keyword evidence="2 8" id="KW-0808">Transferase</keyword>
<dbReference type="InterPro" id="IPR009000">
    <property type="entry name" value="Transl_B-barrel_sf"/>
</dbReference>
<dbReference type="PROSITE" id="PS51722">
    <property type="entry name" value="G_TR_2"/>
    <property type="match status" value="1"/>
</dbReference>
<dbReference type="InterPro" id="IPR054696">
    <property type="entry name" value="GTP-eEF1A_C"/>
</dbReference>
<dbReference type="Proteomes" id="UP000234641">
    <property type="component" value="Unassembled WGS sequence"/>
</dbReference>
<dbReference type="GO" id="GO:0006790">
    <property type="term" value="P:sulfur compound metabolic process"/>
    <property type="evidence" value="ECO:0007669"/>
    <property type="project" value="InterPro"/>
</dbReference>
<dbReference type="EMBL" id="FXYY01000023">
    <property type="protein sequence ID" value="SMX95716.1"/>
    <property type="molecule type" value="Genomic_DNA"/>
</dbReference>
<dbReference type="RefSeq" id="WP_101555656.1">
    <property type="nucleotide sequence ID" value="NZ_FXYY01000023.1"/>
</dbReference>
<keyword evidence="4" id="KW-0547">Nucleotide-binding</keyword>
<dbReference type="PANTHER" id="PTHR23115">
    <property type="entry name" value="TRANSLATION FACTOR"/>
    <property type="match status" value="1"/>
</dbReference>
<dbReference type="SUPFAM" id="SSF52540">
    <property type="entry name" value="P-loop containing nucleoside triphosphate hydrolases"/>
    <property type="match status" value="1"/>
</dbReference>
<dbReference type="InterPro" id="IPR000795">
    <property type="entry name" value="T_Tr_GTP-bd_dom"/>
</dbReference>
<dbReference type="EC" id="2.7.7.4" evidence="1"/>
<dbReference type="InterPro" id="IPR050100">
    <property type="entry name" value="TRAFAC_GTPase_members"/>
</dbReference>
<dbReference type="PROSITE" id="PS00301">
    <property type="entry name" value="G_TR_1"/>
    <property type="match status" value="1"/>
</dbReference>
<dbReference type="InterPro" id="IPR011779">
    <property type="entry name" value="SO4_adenylTrfase_lsu"/>
</dbReference>
<dbReference type="InterPro" id="IPR044139">
    <property type="entry name" value="CysN_NoDQ_III"/>
</dbReference>
<proteinExistence type="predicted"/>
<dbReference type="NCBIfam" id="TIGR02034">
    <property type="entry name" value="CysN"/>
    <property type="match status" value="1"/>
</dbReference>
<feature type="domain" description="Tr-type G" evidence="7">
    <location>
        <begin position="23"/>
        <end position="239"/>
    </location>
</feature>
<evidence type="ECO:0000256" key="6">
    <source>
        <dbReference type="ARBA" id="ARBA00023134"/>
    </source>
</evidence>
<dbReference type="Gene3D" id="3.40.50.300">
    <property type="entry name" value="P-loop containing nucleotide triphosphate hydrolases"/>
    <property type="match status" value="1"/>
</dbReference>
<evidence type="ECO:0000256" key="4">
    <source>
        <dbReference type="ARBA" id="ARBA00022741"/>
    </source>
</evidence>
<evidence type="ECO:0000313" key="9">
    <source>
        <dbReference type="Proteomes" id="UP000234641"/>
    </source>
</evidence>
<dbReference type="FunFam" id="3.40.50.300:FF:000119">
    <property type="entry name" value="Sulfate adenylyltransferase subunit 1"/>
    <property type="match status" value="1"/>
</dbReference>
<keyword evidence="3 8" id="KW-0548">Nucleotidyltransferase</keyword>
<dbReference type="SUPFAM" id="SSF50465">
    <property type="entry name" value="EF-Tu/eEF-1alpha/eIF2-gamma C-terminal domain"/>
    <property type="match status" value="1"/>
</dbReference>
<dbReference type="GO" id="GO:0004781">
    <property type="term" value="F:sulfate adenylyltransferase (ATP) activity"/>
    <property type="evidence" value="ECO:0007669"/>
    <property type="project" value="UniProtKB-EC"/>
</dbReference>
<dbReference type="Gene3D" id="2.40.30.10">
    <property type="entry name" value="Translation factors"/>
    <property type="match status" value="2"/>
</dbReference>
<organism evidence="8 9">
    <name type="scientific">Brevibacterium linens ATCC 9172</name>
    <dbReference type="NCBI Taxonomy" id="1255617"/>
    <lineage>
        <taxon>Bacteria</taxon>
        <taxon>Bacillati</taxon>
        <taxon>Actinomycetota</taxon>
        <taxon>Actinomycetes</taxon>
        <taxon>Micrococcales</taxon>
        <taxon>Brevibacteriaceae</taxon>
        <taxon>Brevibacterium</taxon>
    </lineage>
</organism>
<evidence type="ECO:0000256" key="5">
    <source>
        <dbReference type="ARBA" id="ARBA00022840"/>
    </source>
</evidence>
<dbReference type="Pfam" id="PF22594">
    <property type="entry name" value="GTP-eEF1A_C"/>
    <property type="match status" value="1"/>
</dbReference>
<dbReference type="SUPFAM" id="SSF50447">
    <property type="entry name" value="Translation proteins"/>
    <property type="match status" value="1"/>
</dbReference>
<dbReference type="InterPro" id="IPR041757">
    <property type="entry name" value="CysN_GTP-bd"/>
</dbReference>
<dbReference type="GO" id="GO:0005525">
    <property type="term" value="F:GTP binding"/>
    <property type="evidence" value="ECO:0007669"/>
    <property type="project" value="UniProtKB-KW"/>
</dbReference>
<evidence type="ECO:0000256" key="2">
    <source>
        <dbReference type="ARBA" id="ARBA00022679"/>
    </source>
</evidence>
<dbReference type="CDD" id="cd04095">
    <property type="entry name" value="CysN_NoDQ_III"/>
    <property type="match status" value="1"/>
</dbReference>
<dbReference type="InterPro" id="IPR027417">
    <property type="entry name" value="P-loop_NTPase"/>
</dbReference>
<reference evidence="8 9" key="1">
    <citation type="submission" date="2017-03" db="EMBL/GenBank/DDBJ databases">
        <authorList>
            <person name="Afonso C.L."/>
            <person name="Miller P.J."/>
            <person name="Scott M.A."/>
            <person name="Spackman E."/>
            <person name="Goraichik I."/>
            <person name="Dimitrov K.M."/>
            <person name="Suarez D.L."/>
            <person name="Swayne D.E."/>
        </authorList>
    </citation>
    <scope>NUCLEOTIDE SEQUENCE [LARGE SCALE GENOMIC DNA]</scope>
    <source>
        <strain evidence="8 9">ATCC 9172</strain>
    </source>
</reference>
<evidence type="ECO:0000259" key="7">
    <source>
        <dbReference type="PROSITE" id="PS51722"/>
    </source>
</evidence>
<dbReference type="Pfam" id="PF00009">
    <property type="entry name" value="GTP_EFTU"/>
    <property type="match status" value="1"/>
</dbReference>
<dbReference type="InterPro" id="IPR009001">
    <property type="entry name" value="Transl_elong_EF1A/Init_IF2_C"/>
</dbReference>
<keyword evidence="6" id="KW-0342">GTP-binding</keyword>
<dbReference type="GO" id="GO:0003924">
    <property type="term" value="F:GTPase activity"/>
    <property type="evidence" value="ECO:0007669"/>
    <property type="project" value="InterPro"/>
</dbReference>
<dbReference type="AlphaFoldDB" id="A0A2H1K7Q9"/>
<evidence type="ECO:0000256" key="1">
    <source>
        <dbReference type="ARBA" id="ARBA00012391"/>
    </source>
</evidence>
<evidence type="ECO:0000256" key="3">
    <source>
        <dbReference type="ARBA" id="ARBA00022695"/>
    </source>
</evidence>
<protein>
    <recommendedName>
        <fullName evidence="1">sulfate adenylyltransferase</fullName>
        <ecNumber evidence="1">2.7.7.4</ecNumber>
    </recommendedName>
</protein>
<gene>
    <name evidence="8" type="ORF">BLIN9172_02893</name>
</gene>